<dbReference type="EMBL" id="FRDI01000017">
    <property type="protein sequence ID" value="SHN72395.1"/>
    <property type="molecule type" value="Genomic_DNA"/>
</dbReference>
<organism evidence="4 5">
    <name type="scientific">Desulfovibrio litoralis DSM 11393</name>
    <dbReference type="NCBI Taxonomy" id="1121455"/>
    <lineage>
        <taxon>Bacteria</taxon>
        <taxon>Pseudomonadati</taxon>
        <taxon>Thermodesulfobacteriota</taxon>
        <taxon>Desulfovibrionia</taxon>
        <taxon>Desulfovibrionales</taxon>
        <taxon>Desulfovibrionaceae</taxon>
        <taxon>Desulfovibrio</taxon>
    </lineage>
</organism>
<dbReference type="AlphaFoldDB" id="A0A1M7TNW1"/>
<dbReference type="Pfam" id="PF09994">
    <property type="entry name" value="T6SS_Tle1-like_cat"/>
    <property type="match status" value="1"/>
</dbReference>
<dbReference type="STRING" id="1121455.SAMN02745728_02311"/>
<name>A0A1M7TNW1_9BACT</name>
<sequence>MSKDEILNQATEDASGVKPGKTNAVTGCCDQKIDLQIGLFFDGTGNNKDVDEKETDKDQTWAKERQTVEENQTKAEIEAKRKELAEAEQAKIKAEQKALKARQEALVLRGQAERTKAEIFALTEQSERTIYTMRTMNVESKEFQAASEEIKRLERQRQEAWDRWRQLSEQASKKEEEAKAAEAEIEQANKKIIRLKSELKNAEARLYRSSPGTSNITNVVKLLDLYPEVDKKKFKYRHYLRGVGTFSGSESGFFIDEKTGQGLGVGGEGGDERINEASKYIKDILSIELPKSSGKPCPPDSVTIDIFGFSRGAALARHFVNVILDGLPDYSKDTRERGHRLVKIPGQKEGNNYKEYTEAKILGSMRVEGLDQVYEKLPNVTIRFVGIFDTVGSFYLGGNSDEGDFQLSLPTGCAKKIFHIVAKHERRKNFRYTSIKPGDGEEIFLSGAHSDIGGGYQLYEVKKLLMDKERYYGLSYTNAESTLRYKALQRGILKNPIDPLPSGWFFENIPISKNADDLCLMRYKRTDNRYSHVALHIMHKKALAAAVPLKDLDDTSPLHQVPADVSSFIDTPDAPMSLELWEKYIHVSAVDNDPELLYAKMPRGRLDSDIGMWLDDHHPSCRGGFENKENGELKREGTTKIKEYGSVY</sequence>
<dbReference type="InterPro" id="IPR018712">
    <property type="entry name" value="Tle1-like_cat"/>
</dbReference>
<feature type="domain" description="T6SS Phospholipase effector Tle1-like catalytic" evidence="3">
    <location>
        <begin position="215"/>
        <end position="460"/>
    </location>
</feature>
<evidence type="ECO:0000313" key="4">
    <source>
        <dbReference type="EMBL" id="SHN72395.1"/>
    </source>
</evidence>
<dbReference type="PANTHER" id="PTHR33840">
    <property type="match status" value="1"/>
</dbReference>
<proteinExistence type="predicted"/>
<keyword evidence="4" id="KW-0378">Hydrolase</keyword>
<protein>
    <submittedName>
        <fullName evidence="4">Uncharacterized alpha/beta hydrolase domain</fullName>
    </submittedName>
</protein>
<evidence type="ECO:0000256" key="2">
    <source>
        <dbReference type="SAM" id="MobiDB-lite"/>
    </source>
</evidence>
<evidence type="ECO:0000256" key="1">
    <source>
        <dbReference type="SAM" id="Coils"/>
    </source>
</evidence>
<feature type="coiled-coil region" evidence="1">
    <location>
        <begin position="136"/>
        <end position="205"/>
    </location>
</feature>
<gene>
    <name evidence="4" type="ORF">SAMN02745728_02311</name>
</gene>
<evidence type="ECO:0000259" key="3">
    <source>
        <dbReference type="Pfam" id="PF09994"/>
    </source>
</evidence>
<dbReference type="PANTHER" id="PTHR33840:SF1">
    <property type="entry name" value="TLE1 PHOSPHOLIPASE DOMAIN-CONTAINING PROTEIN"/>
    <property type="match status" value="1"/>
</dbReference>
<keyword evidence="5" id="KW-1185">Reference proteome</keyword>
<dbReference type="Proteomes" id="UP000186469">
    <property type="component" value="Unassembled WGS sequence"/>
</dbReference>
<reference evidence="4 5" key="1">
    <citation type="submission" date="2016-12" db="EMBL/GenBank/DDBJ databases">
        <authorList>
            <person name="Song W.-J."/>
            <person name="Kurnit D.M."/>
        </authorList>
    </citation>
    <scope>NUCLEOTIDE SEQUENCE [LARGE SCALE GENOMIC DNA]</scope>
    <source>
        <strain evidence="4 5">DSM 11393</strain>
    </source>
</reference>
<dbReference type="OrthoDB" id="5445630at2"/>
<feature type="compositionally biased region" description="Basic and acidic residues" evidence="2">
    <location>
        <begin position="48"/>
        <end position="73"/>
    </location>
</feature>
<evidence type="ECO:0000313" key="5">
    <source>
        <dbReference type="Proteomes" id="UP000186469"/>
    </source>
</evidence>
<keyword evidence="1" id="KW-0175">Coiled coil</keyword>
<feature type="region of interest" description="Disordered" evidence="2">
    <location>
        <begin position="1"/>
        <end position="23"/>
    </location>
</feature>
<feature type="region of interest" description="Disordered" evidence="2">
    <location>
        <begin position="44"/>
        <end position="73"/>
    </location>
</feature>
<dbReference type="GO" id="GO:0016787">
    <property type="term" value="F:hydrolase activity"/>
    <property type="evidence" value="ECO:0007669"/>
    <property type="project" value="UniProtKB-KW"/>
</dbReference>
<accession>A0A1M7TNW1</accession>
<dbReference type="RefSeq" id="WP_072697978.1">
    <property type="nucleotide sequence ID" value="NZ_FRDI01000017.1"/>
</dbReference>